<keyword evidence="2" id="KW-0560">Oxidoreductase</keyword>
<dbReference type="InterPro" id="IPR007535">
    <property type="entry name" value="Catechol_dOase_N"/>
</dbReference>
<dbReference type="PANTHER" id="PTHR33711">
    <property type="entry name" value="DIOXYGENASE, PUTATIVE (AFU_ORTHOLOGUE AFUA_2G02910)-RELATED"/>
    <property type="match status" value="1"/>
</dbReference>
<evidence type="ECO:0000313" key="3">
    <source>
        <dbReference type="Proteomes" id="UP000738349"/>
    </source>
</evidence>
<dbReference type="Proteomes" id="UP000738349">
    <property type="component" value="Unassembled WGS sequence"/>
</dbReference>
<dbReference type="GO" id="GO:0009712">
    <property type="term" value="P:catechol-containing compound metabolic process"/>
    <property type="evidence" value="ECO:0007669"/>
    <property type="project" value="InterPro"/>
</dbReference>
<gene>
    <name evidence="2" type="ORF">EDB81DRAFT_840137</name>
</gene>
<dbReference type="InterPro" id="IPR050770">
    <property type="entry name" value="Intradiol_RC_Dioxygenase"/>
</dbReference>
<name>A0A9P9JDX3_9HYPO</name>
<evidence type="ECO:0000313" key="2">
    <source>
        <dbReference type="EMBL" id="KAH7161918.1"/>
    </source>
</evidence>
<accession>A0A9P9JDX3</accession>
<protein>
    <submittedName>
        <fullName evidence="2">Catechol dioxygenase</fullName>
    </submittedName>
</protein>
<dbReference type="GO" id="GO:0018576">
    <property type="term" value="F:catechol 1,2-dioxygenase activity"/>
    <property type="evidence" value="ECO:0007669"/>
    <property type="project" value="InterPro"/>
</dbReference>
<dbReference type="SUPFAM" id="SSF49482">
    <property type="entry name" value="Aromatic compound dioxygenase"/>
    <property type="match status" value="1"/>
</dbReference>
<dbReference type="AlphaFoldDB" id="A0A9P9JDX3"/>
<keyword evidence="2" id="KW-0223">Dioxygenase</keyword>
<dbReference type="OrthoDB" id="5238185at2759"/>
<proteinExistence type="predicted"/>
<evidence type="ECO:0000259" key="1">
    <source>
        <dbReference type="Pfam" id="PF04444"/>
    </source>
</evidence>
<dbReference type="InterPro" id="IPR015889">
    <property type="entry name" value="Intradiol_dOase_core"/>
</dbReference>
<dbReference type="GO" id="GO:0005506">
    <property type="term" value="F:iron ion binding"/>
    <property type="evidence" value="ECO:0007669"/>
    <property type="project" value="InterPro"/>
</dbReference>
<dbReference type="Pfam" id="PF04444">
    <property type="entry name" value="Dioxygenase_N"/>
    <property type="match status" value="1"/>
</dbReference>
<dbReference type="EMBL" id="JAGMUV010000004">
    <property type="protein sequence ID" value="KAH7161918.1"/>
    <property type="molecule type" value="Genomic_DNA"/>
</dbReference>
<dbReference type="Gene3D" id="2.60.130.10">
    <property type="entry name" value="Aromatic compound dioxygenase"/>
    <property type="match status" value="2"/>
</dbReference>
<keyword evidence="3" id="KW-1185">Reference proteome</keyword>
<dbReference type="PANTHER" id="PTHR33711:SF7">
    <property type="entry name" value="INTRADIOL RING-CLEAVAGE DIOXYGENASES DOMAIN-CONTAINING PROTEIN-RELATED"/>
    <property type="match status" value="1"/>
</dbReference>
<reference evidence="2" key="1">
    <citation type="journal article" date="2021" name="Nat. Commun.">
        <title>Genetic determinants of endophytism in the Arabidopsis root mycobiome.</title>
        <authorList>
            <person name="Mesny F."/>
            <person name="Miyauchi S."/>
            <person name="Thiergart T."/>
            <person name="Pickel B."/>
            <person name="Atanasova L."/>
            <person name="Karlsson M."/>
            <person name="Huettel B."/>
            <person name="Barry K.W."/>
            <person name="Haridas S."/>
            <person name="Chen C."/>
            <person name="Bauer D."/>
            <person name="Andreopoulos W."/>
            <person name="Pangilinan J."/>
            <person name="LaButti K."/>
            <person name="Riley R."/>
            <person name="Lipzen A."/>
            <person name="Clum A."/>
            <person name="Drula E."/>
            <person name="Henrissat B."/>
            <person name="Kohler A."/>
            <person name="Grigoriev I.V."/>
            <person name="Martin F.M."/>
            <person name="Hacquard S."/>
        </authorList>
    </citation>
    <scope>NUCLEOTIDE SEQUENCE</scope>
    <source>
        <strain evidence="2">MPI-CAGE-AT-0147</strain>
    </source>
</reference>
<feature type="domain" description="Catechol dioxygenase N-terminal" evidence="1">
    <location>
        <begin position="25"/>
        <end position="86"/>
    </location>
</feature>
<comment type="caution">
    <text evidence="2">The sequence shown here is derived from an EMBL/GenBank/DDBJ whole genome shotgun (WGS) entry which is preliminary data.</text>
</comment>
<sequence>MSPIQQRLPELNDLATDNITENVLLVVHVHDFARETRLSTEKLMAGIQFLTQVDQTCPDVRQEFVLLSDILRLSLLVDSIDHPKPPAGTEGRVLGPFRVHEAPSVQNESQEADNRCVIRSDPTSSLWFEAIVPVPYPIPNDGPVGKLLCILGFDPLITALYIKDSLYENSDAVFGVKAVLVVQLEPVDDVQARTYGVKEGTKLLRYDFVLD</sequence>
<organism evidence="2 3">
    <name type="scientific">Dactylonectria macrodidyma</name>
    <dbReference type="NCBI Taxonomy" id="307937"/>
    <lineage>
        <taxon>Eukaryota</taxon>
        <taxon>Fungi</taxon>
        <taxon>Dikarya</taxon>
        <taxon>Ascomycota</taxon>
        <taxon>Pezizomycotina</taxon>
        <taxon>Sordariomycetes</taxon>
        <taxon>Hypocreomycetidae</taxon>
        <taxon>Hypocreales</taxon>
        <taxon>Nectriaceae</taxon>
        <taxon>Dactylonectria</taxon>
    </lineage>
</organism>